<gene>
    <name evidence="7" type="primary">ItgaPS5</name>
    <name evidence="7" type="ORF">FJT64_027748</name>
</gene>
<dbReference type="InterPro" id="IPR032695">
    <property type="entry name" value="Integrin_dom_sf"/>
</dbReference>
<sequence>MNRFLVELPPPVRLVRVPQLCTERERSGRVVLTCHIRPHPFPAGAEGRLRLALDVQELVPGTESLTIGLNVTSAGEEVAPADNVRNFTLGLRTEADIAVIGQPLEQARLYYDKQADRDESERNDPNYVIVSHRYQVLRYLPSPVQAVNVSFLVPVNMTKRSGDHVRFLDLYRPEATIENRRLTCSIQTGYYLAKDGDSFEEAPRTWRPNYELSAEQRRLLSAVKLPYDGSNGTTVMNCTEPGVSCVLLQCPTVAFPRQQTSMVVTLSMRVKLHDLEPFVGERDSLVISTIGLAEVGAVPYRLQPLDDRPDLYQVHSVLLPSSLQPFPVWIIVVTVIGSLLLLAAITYGLYKLGFFNRRRPEGAE</sequence>
<accession>A0A6A4VTT6</accession>
<keyword evidence="3 5" id="KW-0472">Membrane</keyword>
<dbReference type="GO" id="GO:0033627">
    <property type="term" value="P:cell adhesion mediated by integrin"/>
    <property type="evidence" value="ECO:0007669"/>
    <property type="project" value="TreeGrafter"/>
</dbReference>
<dbReference type="GO" id="GO:0008305">
    <property type="term" value="C:integrin complex"/>
    <property type="evidence" value="ECO:0007669"/>
    <property type="project" value="TreeGrafter"/>
</dbReference>
<evidence type="ECO:0000256" key="1">
    <source>
        <dbReference type="ARBA" id="ARBA00004479"/>
    </source>
</evidence>
<dbReference type="Gene3D" id="2.60.40.1510">
    <property type="entry name" value="ntegrin, alpha v. Chain A, domain 3"/>
    <property type="match status" value="1"/>
</dbReference>
<dbReference type="EMBL" id="VIIS01001360">
    <property type="protein sequence ID" value="KAF0299487.1"/>
    <property type="molecule type" value="Genomic_DNA"/>
</dbReference>
<dbReference type="SUPFAM" id="SSF69179">
    <property type="entry name" value="Integrin domains"/>
    <property type="match status" value="2"/>
</dbReference>
<dbReference type="Proteomes" id="UP000440578">
    <property type="component" value="Unassembled WGS sequence"/>
</dbReference>
<protein>
    <submittedName>
        <fullName evidence="7">Integrin alpha-PS5</fullName>
    </submittedName>
</protein>
<dbReference type="Gene3D" id="1.20.5.930">
    <property type="entry name" value="Bicelle-embedded integrin alpha(iib) transmembrane segment"/>
    <property type="match status" value="1"/>
</dbReference>
<keyword evidence="5" id="KW-0812">Transmembrane</keyword>
<dbReference type="PANTHER" id="PTHR23220:SF83">
    <property type="entry name" value="INTEGRIN ALPHA-PS3-RELATED"/>
    <property type="match status" value="1"/>
</dbReference>
<dbReference type="GO" id="GO:0007157">
    <property type="term" value="P:heterophilic cell-cell adhesion via plasma membrane cell adhesion molecules"/>
    <property type="evidence" value="ECO:0007669"/>
    <property type="project" value="UniProtKB-ARBA"/>
</dbReference>
<dbReference type="OrthoDB" id="6362691at2759"/>
<dbReference type="GO" id="GO:0009897">
    <property type="term" value="C:external side of plasma membrane"/>
    <property type="evidence" value="ECO:0007669"/>
    <property type="project" value="TreeGrafter"/>
</dbReference>
<keyword evidence="2 7" id="KW-0401">Integrin</keyword>
<dbReference type="GO" id="GO:0007160">
    <property type="term" value="P:cell-matrix adhesion"/>
    <property type="evidence" value="ECO:0007669"/>
    <property type="project" value="TreeGrafter"/>
</dbReference>
<evidence type="ECO:0000259" key="6">
    <source>
        <dbReference type="Pfam" id="PF20806"/>
    </source>
</evidence>
<feature type="transmembrane region" description="Helical" evidence="5">
    <location>
        <begin position="326"/>
        <end position="350"/>
    </location>
</feature>
<proteinExistence type="predicted"/>
<organism evidence="7 8">
    <name type="scientific">Amphibalanus amphitrite</name>
    <name type="common">Striped barnacle</name>
    <name type="synonym">Balanus amphitrite</name>
    <dbReference type="NCBI Taxonomy" id="1232801"/>
    <lineage>
        <taxon>Eukaryota</taxon>
        <taxon>Metazoa</taxon>
        <taxon>Ecdysozoa</taxon>
        <taxon>Arthropoda</taxon>
        <taxon>Crustacea</taxon>
        <taxon>Multicrustacea</taxon>
        <taxon>Cirripedia</taxon>
        <taxon>Thoracica</taxon>
        <taxon>Thoracicalcarea</taxon>
        <taxon>Balanomorpha</taxon>
        <taxon>Balanoidea</taxon>
        <taxon>Balanidae</taxon>
        <taxon>Amphibalaninae</taxon>
        <taxon>Amphibalanus</taxon>
    </lineage>
</organism>
<evidence type="ECO:0000256" key="5">
    <source>
        <dbReference type="SAM" id="Phobius"/>
    </source>
</evidence>
<dbReference type="GO" id="GO:0005178">
    <property type="term" value="F:integrin binding"/>
    <property type="evidence" value="ECO:0007669"/>
    <property type="project" value="TreeGrafter"/>
</dbReference>
<evidence type="ECO:0000313" key="8">
    <source>
        <dbReference type="Proteomes" id="UP000440578"/>
    </source>
</evidence>
<name>A0A6A4VTT6_AMPAM</name>
<reference evidence="7 8" key="1">
    <citation type="submission" date="2019-07" db="EMBL/GenBank/DDBJ databases">
        <title>Draft genome assembly of a fouling barnacle, Amphibalanus amphitrite (Darwin, 1854): The first reference genome for Thecostraca.</title>
        <authorList>
            <person name="Kim W."/>
        </authorList>
    </citation>
    <scope>NUCLEOTIDE SEQUENCE [LARGE SCALE GENOMIC DNA]</scope>
    <source>
        <strain evidence="7">SNU_AA5</strain>
        <tissue evidence="7">Soma without cirri and trophi</tissue>
    </source>
</reference>
<keyword evidence="4" id="KW-0325">Glycoprotein</keyword>
<dbReference type="InterPro" id="IPR018184">
    <property type="entry name" value="Integrin_alpha_C_CS"/>
</dbReference>
<comment type="subcellular location">
    <subcellularLocation>
        <location evidence="1">Membrane</location>
        <topology evidence="1">Single-pass type I membrane protein</topology>
    </subcellularLocation>
</comment>
<dbReference type="AlphaFoldDB" id="A0A6A4VTT6"/>
<comment type="caution">
    <text evidence="7">The sequence shown here is derived from an EMBL/GenBank/DDBJ whole genome shotgun (WGS) entry which is preliminary data.</text>
</comment>
<dbReference type="Pfam" id="PF20806">
    <property type="entry name" value="Integrin_A_Ig_3"/>
    <property type="match status" value="1"/>
</dbReference>
<dbReference type="PANTHER" id="PTHR23220">
    <property type="entry name" value="INTEGRIN ALPHA"/>
    <property type="match status" value="1"/>
</dbReference>
<dbReference type="Gene3D" id="2.60.40.1530">
    <property type="entry name" value="ntegrin, alpha v. Chain A, domain 4"/>
    <property type="match status" value="1"/>
</dbReference>
<evidence type="ECO:0000256" key="3">
    <source>
        <dbReference type="ARBA" id="ARBA00023136"/>
    </source>
</evidence>
<evidence type="ECO:0000313" key="7">
    <source>
        <dbReference type="EMBL" id="KAF0299487.1"/>
    </source>
</evidence>
<evidence type="ECO:0000256" key="4">
    <source>
        <dbReference type="ARBA" id="ARBA00023180"/>
    </source>
</evidence>
<dbReference type="InterPro" id="IPR048286">
    <property type="entry name" value="Integrin_alpha_Ig-like_3"/>
</dbReference>
<evidence type="ECO:0000256" key="2">
    <source>
        <dbReference type="ARBA" id="ARBA00023037"/>
    </source>
</evidence>
<dbReference type="PROSITE" id="PS00242">
    <property type="entry name" value="INTEGRIN_ALPHA"/>
    <property type="match status" value="1"/>
</dbReference>
<dbReference type="GO" id="GO:0007229">
    <property type="term" value="P:integrin-mediated signaling pathway"/>
    <property type="evidence" value="ECO:0007669"/>
    <property type="project" value="UniProtKB-KW"/>
</dbReference>
<keyword evidence="5" id="KW-1133">Transmembrane helix</keyword>
<keyword evidence="8" id="KW-1185">Reference proteome</keyword>
<feature type="domain" description="Integrin alpha third immunoglobulin-like" evidence="6">
    <location>
        <begin position="130"/>
        <end position="315"/>
    </location>
</feature>